<accession>A0AAJ8JSX1</accession>
<evidence type="ECO:0000313" key="3">
    <source>
        <dbReference type="EMBL" id="WVN87792.1"/>
    </source>
</evidence>
<dbReference type="CDD" id="cd02947">
    <property type="entry name" value="TRX_family"/>
    <property type="match status" value="1"/>
</dbReference>
<reference evidence="3" key="1">
    <citation type="submission" date="2016-06" db="EMBL/GenBank/DDBJ databases">
        <authorList>
            <person name="Cuomo C."/>
            <person name="Litvintseva A."/>
            <person name="Heitman J."/>
            <person name="Chen Y."/>
            <person name="Sun S."/>
            <person name="Springer D."/>
            <person name="Dromer F."/>
            <person name="Young S."/>
            <person name="Zeng Q."/>
            <person name="Chapman S."/>
            <person name="Gujja S."/>
            <person name="Saif S."/>
            <person name="Birren B."/>
        </authorList>
    </citation>
    <scope>NUCLEOTIDE SEQUENCE</scope>
    <source>
        <strain evidence="3">CBS 7841</strain>
    </source>
</reference>
<dbReference type="KEGG" id="cdep:91087198"/>
<proteinExistence type="predicted"/>
<feature type="domain" description="Thioredoxin" evidence="2">
    <location>
        <begin position="7"/>
        <end position="101"/>
    </location>
</feature>
<dbReference type="SUPFAM" id="SSF52833">
    <property type="entry name" value="Thioredoxin-like"/>
    <property type="match status" value="1"/>
</dbReference>
<evidence type="ECO:0000256" key="1">
    <source>
        <dbReference type="ARBA" id="ARBA00023157"/>
    </source>
</evidence>
<evidence type="ECO:0000313" key="4">
    <source>
        <dbReference type="Proteomes" id="UP000094043"/>
    </source>
</evidence>
<organism evidence="3 4">
    <name type="scientific">Cryptococcus depauperatus CBS 7841</name>
    <dbReference type="NCBI Taxonomy" id="1295531"/>
    <lineage>
        <taxon>Eukaryota</taxon>
        <taxon>Fungi</taxon>
        <taxon>Dikarya</taxon>
        <taxon>Basidiomycota</taxon>
        <taxon>Agaricomycotina</taxon>
        <taxon>Tremellomycetes</taxon>
        <taxon>Tremellales</taxon>
        <taxon>Cryptococcaceae</taxon>
        <taxon>Cryptococcus</taxon>
    </lineage>
</organism>
<name>A0AAJ8JSX1_9TREE</name>
<reference evidence="3" key="2">
    <citation type="journal article" date="2022" name="Elife">
        <title>Obligate sexual reproduction of a homothallic fungus closely related to the Cryptococcus pathogenic species complex.</title>
        <authorList>
            <person name="Passer A.R."/>
            <person name="Clancey S.A."/>
            <person name="Shea T."/>
            <person name="David-Palma M."/>
            <person name="Averette A.F."/>
            <person name="Boekhout T."/>
            <person name="Porcel B.M."/>
            <person name="Nowrousian M."/>
            <person name="Cuomo C.A."/>
            <person name="Sun S."/>
            <person name="Heitman J."/>
            <person name="Coelho M.A."/>
        </authorList>
    </citation>
    <scope>NUCLEOTIDE SEQUENCE</scope>
    <source>
        <strain evidence="3">CBS 7841</strain>
    </source>
</reference>
<dbReference type="Gene3D" id="3.40.30.10">
    <property type="entry name" value="Glutaredoxin"/>
    <property type="match status" value="1"/>
</dbReference>
<dbReference type="Proteomes" id="UP000094043">
    <property type="component" value="Chromosome 3"/>
</dbReference>
<dbReference type="PANTHER" id="PTHR46115">
    <property type="entry name" value="THIOREDOXIN-LIKE PROTEIN 1"/>
    <property type="match status" value="1"/>
</dbReference>
<dbReference type="GeneID" id="91087198"/>
<dbReference type="Pfam" id="PF00085">
    <property type="entry name" value="Thioredoxin"/>
    <property type="match status" value="1"/>
</dbReference>
<evidence type="ECO:0000259" key="2">
    <source>
        <dbReference type="Pfam" id="PF00085"/>
    </source>
</evidence>
<dbReference type="RefSeq" id="XP_066068492.1">
    <property type="nucleotide sequence ID" value="XM_066212395.1"/>
</dbReference>
<sequence>MVKVIESLDEFKKLIKGSQVVVVYYWALWSGPCKFIAPAYAKYEGLFLNLSLPKLMSMSSLSEIAEKAGVKIMLTFIAYKDGKDIGTALGADRKKLEDFLTKVSASS</sequence>
<keyword evidence="4" id="KW-1185">Reference proteome</keyword>
<keyword evidence="1" id="KW-1015">Disulfide bond</keyword>
<protein>
    <recommendedName>
        <fullName evidence="2">Thioredoxin domain-containing protein</fullName>
    </recommendedName>
</protein>
<gene>
    <name evidence="3" type="ORF">L203_102987</name>
</gene>
<dbReference type="InterPro" id="IPR013766">
    <property type="entry name" value="Thioredoxin_domain"/>
</dbReference>
<dbReference type="InterPro" id="IPR036249">
    <property type="entry name" value="Thioredoxin-like_sf"/>
</dbReference>
<dbReference type="EMBL" id="CP143786">
    <property type="protein sequence ID" value="WVN87792.1"/>
    <property type="molecule type" value="Genomic_DNA"/>
</dbReference>
<dbReference type="AlphaFoldDB" id="A0AAJ8JSX1"/>
<reference evidence="3" key="3">
    <citation type="submission" date="2024-01" db="EMBL/GenBank/DDBJ databases">
        <authorList>
            <person name="Coelho M.A."/>
            <person name="David-Palma M."/>
            <person name="Shea T."/>
            <person name="Sun S."/>
            <person name="Cuomo C.A."/>
            <person name="Heitman J."/>
        </authorList>
    </citation>
    <scope>NUCLEOTIDE SEQUENCE</scope>
    <source>
        <strain evidence="3">CBS 7841</strain>
    </source>
</reference>